<accession>A0A2S2DYW1</accession>
<name>A0A2S2DYW1_9ALTE</name>
<gene>
    <name evidence="2" type="ORF">HMF8227_00077</name>
</gene>
<feature type="transmembrane region" description="Helical" evidence="1">
    <location>
        <begin position="6"/>
        <end position="22"/>
    </location>
</feature>
<proteinExistence type="predicted"/>
<dbReference type="InterPro" id="IPR021313">
    <property type="entry name" value="DUF2909"/>
</dbReference>
<dbReference type="KEGG" id="salh:HMF8227_00077"/>
<keyword evidence="1" id="KW-0812">Transmembrane</keyword>
<evidence type="ECO:0000313" key="2">
    <source>
        <dbReference type="EMBL" id="AWL10585.1"/>
    </source>
</evidence>
<dbReference type="RefSeq" id="WP_109338288.1">
    <property type="nucleotide sequence ID" value="NZ_CP029347.1"/>
</dbReference>
<dbReference type="Pfam" id="PF11137">
    <property type="entry name" value="DUF2909"/>
    <property type="match status" value="1"/>
</dbReference>
<reference evidence="2 3" key="1">
    <citation type="submission" date="2018-05" db="EMBL/GenBank/DDBJ databases">
        <title>Salinimonas sp. HMF8227 Genome sequencing and assembly.</title>
        <authorList>
            <person name="Kang H."/>
            <person name="Kang J."/>
            <person name="Cha I."/>
            <person name="Kim H."/>
            <person name="Joh K."/>
        </authorList>
    </citation>
    <scope>NUCLEOTIDE SEQUENCE [LARGE SCALE GENOMIC DNA]</scope>
    <source>
        <strain evidence="2 3">HMF8227</strain>
    </source>
</reference>
<keyword evidence="1" id="KW-1133">Transmembrane helix</keyword>
<dbReference type="Proteomes" id="UP000245728">
    <property type="component" value="Chromosome"/>
</dbReference>
<evidence type="ECO:0008006" key="4">
    <source>
        <dbReference type="Google" id="ProtNLM"/>
    </source>
</evidence>
<organism evidence="2 3">
    <name type="scientific">Saliniradius amylolyticus</name>
    <dbReference type="NCBI Taxonomy" id="2183582"/>
    <lineage>
        <taxon>Bacteria</taxon>
        <taxon>Pseudomonadati</taxon>
        <taxon>Pseudomonadota</taxon>
        <taxon>Gammaproteobacteria</taxon>
        <taxon>Alteromonadales</taxon>
        <taxon>Alteromonadaceae</taxon>
        <taxon>Saliniradius</taxon>
    </lineage>
</organism>
<evidence type="ECO:0000256" key="1">
    <source>
        <dbReference type="SAM" id="Phobius"/>
    </source>
</evidence>
<dbReference type="EMBL" id="CP029347">
    <property type="protein sequence ID" value="AWL10585.1"/>
    <property type="molecule type" value="Genomic_DNA"/>
</dbReference>
<feature type="transmembrane region" description="Helical" evidence="1">
    <location>
        <begin position="43"/>
        <end position="62"/>
    </location>
</feature>
<sequence length="69" mass="8009">MLVKVIIVTLLLVMIYNLFRAMRLMLKHEPGRRSMTQFIGRRVMLSAAIILFIILAVALGWIQPNPRPY</sequence>
<protein>
    <recommendedName>
        <fullName evidence="4">DUF2909 domain-containing protein</fullName>
    </recommendedName>
</protein>
<keyword evidence="1" id="KW-0472">Membrane</keyword>
<dbReference type="AlphaFoldDB" id="A0A2S2DYW1"/>
<keyword evidence="3" id="KW-1185">Reference proteome</keyword>
<evidence type="ECO:0000313" key="3">
    <source>
        <dbReference type="Proteomes" id="UP000245728"/>
    </source>
</evidence>